<evidence type="ECO:0000313" key="7">
    <source>
        <dbReference type="Proteomes" id="UP000002730"/>
    </source>
</evidence>
<dbReference type="Gene3D" id="3.20.20.70">
    <property type="entry name" value="Aldolase class I"/>
    <property type="match status" value="1"/>
</dbReference>
<evidence type="ECO:0000256" key="1">
    <source>
        <dbReference type="ARBA" id="ARBA00022691"/>
    </source>
</evidence>
<dbReference type="InterPro" id="IPR013785">
    <property type="entry name" value="Aldolase_TIM"/>
</dbReference>
<keyword evidence="7" id="KW-1185">Reference proteome</keyword>
<dbReference type="KEGG" id="ccb:Clocel_1637"/>
<dbReference type="HOGENOM" id="CLU_065546_0_0_9"/>
<dbReference type="PANTHER" id="PTHR11228">
    <property type="entry name" value="RADICAL SAM DOMAIN PROTEIN"/>
    <property type="match status" value="1"/>
</dbReference>
<keyword evidence="2" id="KW-0479">Metal-binding</keyword>
<name>D9SX22_CLOC7</name>
<protein>
    <submittedName>
        <fullName evidence="6">Radical SAM domain protein</fullName>
    </submittedName>
</protein>
<evidence type="ECO:0000313" key="6">
    <source>
        <dbReference type="EMBL" id="ADL51383.1"/>
    </source>
</evidence>
<dbReference type="RefSeq" id="WP_010077407.1">
    <property type="nucleotide sequence ID" value="NC_014393.1"/>
</dbReference>
<dbReference type="EMBL" id="CP002160">
    <property type="protein sequence ID" value="ADL51383.1"/>
    <property type="molecule type" value="Genomic_DNA"/>
</dbReference>
<evidence type="ECO:0000256" key="2">
    <source>
        <dbReference type="ARBA" id="ARBA00022723"/>
    </source>
</evidence>
<evidence type="ECO:0000256" key="4">
    <source>
        <dbReference type="ARBA" id="ARBA00023014"/>
    </source>
</evidence>
<dbReference type="eggNOG" id="COG0535">
    <property type="taxonomic scope" value="Bacteria"/>
</dbReference>
<dbReference type="GO" id="GO:0051536">
    <property type="term" value="F:iron-sulfur cluster binding"/>
    <property type="evidence" value="ECO:0007669"/>
    <property type="project" value="UniProtKB-KW"/>
</dbReference>
<dbReference type="SFLD" id="SFLDS00029">
    <property type="entry name" value="Radical_SAM"/>
    <property type="match status" value="1"/>
</dbReference>
<dbReference type="GO" id="GO:0046872">
    <property type="term" value="F:metal ion binding"/>
    <property type="evidence" value="ECO:0007669"/>
    <property type="project" value="UniProtKB-KW"/>
</dbReference>
<dbReference type="AlphaFoldDB" id="D9SX22"/>
<dbReference type="SUPFAM" id="SSF102114">
    <property type="entry name" value="Radical SAM enzymes"/>
    <property type="match status" value="1"/>
</dbReference>
<dbReference type="InterPro" id="IPR058240">
    <property type="entry name" value="rSAM_sf"/>
</dbReference>
<gene>
    <name evidence="6" type="ordered locus">Clocel_1637</name>
</gene>
<keyword evidence="1" id="KW-0949">S-adenosyl-L-methionine</keyword>
<sequence>MNKLSVVDIQIIDKCNRKCRYCFGPRPNKDILSYDTIRNILDEMSLNQINNLSITGGEPLMHPDIKGILSYAKEKDFNISLSTNTDFFKNNTELLKYIDILGIPLDSSVMEEHDRVRGNGSYNSVIDTIKYIEHNGSCDVRIGTVLSNNNKKDIKSIANIIKKYECIKVWRIYDELKYGYKNDKLIIENQINENIMMEVSKMLNKKEVTYVSRRNRNLGYFIIEPDGQVFMPMISEKRDYKNYIGDIYRDSFKKLLKVWNKLCDANNHTNMNLNIFKEINNGK</sequence>
<reference evidence="6 7" key="1">
    <citation type="submission" date="2010-08" db="EMBL/GenBank/DDBJ databases">
        <title>Complete sequence of Clostridium cellulovorans 743B.</title>
        <authorList>
            <consortium name="US DOE Joint Genome Institute"/>
            <person name="Lucas S."/>
            <person name="Copeland A."/>
            <person name="Lapidus A."/>
            <person name="Cheng J.-F."/>
            <person name="Bruce D."/>
            <person name="Goodwin L."/>
            <person name="Pitluck S."/>
            <person name="Chertkov O."/>
            <person name="Detter J.C."/>
            <person name="Han C."/>
            <person name="Tapia R."/>
            <person name="Land M."/>
            <person name="Hauser L."/>
            <person name="Chang Y.-J."/>
            <person name="Jeffries C."/>
            <person name="Kyrpides N."/>
            <person name="Ivanova N."/>
            <person name="Mikhailova N."/>
            <person name="Hemme C.L."/>
            <person name="Woyke T."/>
        </authorList>
    </citation>
    <scope>NUCLEOTIDE SEQUENCE [LARGE SCALE GENOMIC DNA]</scope>
    <source>
        <strain evidence="7">ATCC 35296 / DSM 3052 / OCM 3 / 743B</strain>
    </source>
</reference>
<dbReference type="InterPro" id="IPR050377">
    <property type="entry name" value="Radical_SAM_PqqE_MftC-like"/>
</dbReference>
<proteinExistence type="predicted"/>
<dbReference type="CDD" id="cd01335">
    <property type="entry name" value="Radical_SAM"/>
    <property type="match status" value="1"/>
</dbReference>
<dbReference type="STRING" id="573061.Clocel_1637"/>
<dbReference type="PROSITE" id="PS51918">
    <property type="entry name" value="RADICAL_SAM"/>
    <property type="match status" value="1"/>
</dbReference>
<dbReference type="InterPro" id="IPR007197">
    <property type="entry name" value="rSAM"/>
</dbReference>
<organism evidence="6 7">
    <name type="scientific">Clostridium cellulovorans (strain ATCC 35296 / DSM 3052 / OCM 3 / 743B)</name>
    <dbReference type="NCBI Taxonomy" id="573061"/>
    <lineage>
        <taxon>Bacteria</taxon>
        <taxon>Bacillati</taxon>
        <taxon>Bacillota</taxon>
        <taxon>Clostridia</taxon>
        <taxon>Eubacteriales</taxon>
        <taxon>Clostridiaceae</taxon>
        <taxon>Clostridium</taxon>
    </lineage>
</organism>
<keyword evidence="4" id="KW-0411">Iron-sulfur</keyword>
<evidence type="ECO:0000259" key="5">
    <source>
        <dbReference type="PROSITE" id="PS51918"/>
    </source>
</evidence>
<dbReference type="PANTHER" id="PTHR11228:SF7">
    <property type="entry name" value="PQQA PEPTIDE CYCLASE"/>
    <property type="match status" value="1"/>
</dbReference>
<feature type="domain" description="Radical SAM core" evidence="5">
    <location>
        <begin position="1"/>
        <end position="206"/>
    </location>
</feature>
<evidence type="ECO:0000256" key="3">
    <source>
        <dbReference type="ARBA" id="ARBA00023004"/>
    </source>
</evidence>
<dbReference type="Proteomes" id="UP000002730">
    <property type="component" value="Chromosome"/>
</dbReference>
<keyword evidence="3" id="KW-0408">Iron</keyword>
<dbReference type="SFLD" id="SFLDG01067">
    <property type="entry name" value="SPASM/twitch_domain_containing"/>
    <property type="match status" value="1"/>
</dbReference>
<accession>D9SX22</accession>
<dbReference type="Pfam" id="PF04055">
    <property type="entry name" value="Radical_SAM"/>
    <property type="match status" value="1"/>
</dbReference>
<dbReference type="OrthoDB" id="9763993at2"/>
<dbReference type="GO" id="GO:0003824">
    <property type="term" value="F:catalytic activity"/>
    <property type="evidence" value="ECO:0007669"/>
    <property type="project" value="InterPro"/>
</dbReference>